<dbReference type="CDD" id="cd08616">
    <property type="entry name" value="PI-PLCXD1c"/>
    <property type="match status" value="1"/>
</dbReference>
<dbReference type="AlphaFoldDB" id="A0A1S3IE30"/>
<accession>A0A1S3IE30</accession>
<feature type="domain" description="Phosphatidylinositol-specific phospholipase C X" evidence="1">
    <location>
        <begin position="73"/>
        <end position="169"/>
    </location>
</feature>
<gene>
    <name evidence="3" type="primary">LOC106163464</name>
</gene>
<dbReference type="OrthoDB" id="1046782at2759"/>
<proteinExistence type="predicted"/>
<dbReference type="STRING" id="7574.A0A1S3IE30"/>
<dbReference type="InParanoid" id="A0A1S3IE30"/>
<evidence type="ECO:0000259" key="1">
    <source>
        <dbReference type="Pfam" id="PF00388"/>
    </source>
</evidence>
<dbReference type="RefSeq" id="XP_013396515.1">
    <property type="nucleotide sequence ID" value="XM_013541061.1"/>
</dbReference>
<evidence type="ECO:0000313" key="2">
    <source>
        <dbReference type="Proteomes" id="UP000085678"/>
    </source>
</evidence>
<protein>
    <submittedName>
        <fullName evidence="3">PI-PLC X domain-containing protein 3</fullName>
    </submittedName>
</protein>
<dbReference type="Pfam" id="PF00388">
    <property type="entry name" value="PI-PLC-X"/>
    <property type="match status" value="1"/>
</dbReference>
<dbReference type="SUPFAM" id="SSF51695">
    <property type="entry name" value="PLC-like phosphodiesterases"/>
    <property type="match status" value="1"/>
</dbReference>
<dbReference type="Gene3D" id="3.20.20.190">
    <property type="entry name" value="Phosphatidylinositol (PI) phosphodiesterase"/>
    <property type="match status" value="1"/>
</dbReference>
<name>A0A1S3IE30_LINAN</name>
<dbReference type="InterPro" id="IPR042158">
    <property type="entry name" value="PLCXD1/2/3"/>
</dbReference>
<dbReference type="PANTHER" id="PTHR13593:SF113">
    <property type="entry name" value="SI:DKEY-266F7.9"/>
    <property type="match status" value="1"/>
</dbReference>
<sequence>MSYPSGKDMANWMGGLPESLHSSSLNSIAIPGTHDSFSWGLDVTGDIGPDNLPFVKTLVQLFPGTAKAIIAKWSKTQSLNTVEQLKAGIRYFDIRVTLKKDTQELHAVHGLYGRKMEMELQDISQFLDNHSKEIVLLDFNHFYSMDEENHIQCISLIQHIFGPKLCPLLDTDSVTLDMLWENGLQVLVFYHHDIVTNHLNLWPGCTIPSPWPDTMDINKFITFLEQNYRHGRSPCAFYVTQGILTPDSSTVVTNLCGDLRNAVAKRVCGPLHQWLCTKRCGLTTVNVVISDFVEMDNFIGTVVDMNYK</sequence>
<dbReference type="InterPro" id="IPR000909">
    <property type="entry name" value="PLipase_C_PInositol-sp_X_dom"/>
</dbReference>
<dbReference type="InterPro" id="IPR051057">
    <property type="entry name" value="PI-PLC_domain"/>
</dbReference>
<dbReference type="KEGG" id="lak:106163464"/>
<evidence type="ECO:0000313" key="3">
    <source>
        <dbReference type="RefSeq" id="XP_013396515.1"/>
    </source>
</evidence>
<dbReference type="GO" id="GO:0008081">
    <property type="term" value="F:phosphoric diester hydrolase activity"/>
    <property type="evidence" value="ECO:0007669"/>
    <property type="project" value="InterPro"/>
</dbReference>
<reference evidence="3" key="1">
    <citation type="submission" date="2025-08" db="UniProtKB">
        <authorList>
            <consortium name="RefSeq"/>
        </authorList>
    </citation>
    <scope>IDENTIFICATION</scope>
    <source>
        <tissue evidence="3">Gonads</tissue>
    </source>
</reference>
<dbReference type="GeneID" id="106163464"/>
<dbReference type="PANTHER" id="PTHR13593">
    <property type="match status" value="1"/>
</dbReference>
<dbReference type="FunCoup" id="A0A1S3IE30">
    <property type="interactions" value="174"/>
</dbReference>
<dbReference type="InterPro" id="IPR017946">
    <property type="entry name" value="PLC-like_Pdiesterase_TIM-brl"/>
</dbReference>
<organism evidence="2 3">
    <name type="scientific">Lingula anatina</name>
    <name type="common">Brachiopod</name>
    <name type="synonym">Lingula unguis</name>
    <dbReference type="NCBI Taxonomy" id="7574"/>
    <lineage>
        <taxon>Eukaryota</taxon>
        <taxon>Metazoa</taxon>
        <taxon>Spiralia</taxon>
        <taxon>Lophotrochozoa</taxon>
        <taxon>Brachiopoda</taxon>
        <taxon>Linguliformea</taxon>
        <taxon>Lingulata</taxon>
        <taxon>Lingulida</taxon>
        <taxon>Linguloidea</taxon>
        <taxon>Lingulidae</taxon>
        <taxon>Lingula</taxon>
    </lineage>
</organism>
<dbReference type="GO" id="GO:0006629">
    <property type="term" value="P:lipid metabolic process"/>
    <property type="evidence" value="ECO:0007669"/>
    <property type="project" value="InterPro"/>
</dbReference>
<dbReference type="PROSITE" id="PS50007">
    <property type="entry name" value="PIPLC_X_DOMAIN"/>
    <property type="match status" value="1"/>
</dbReference>
<keyword evidence="2" id="KW-1185">Reference proteome</keyword>
<dbReference type="OMA" id="ALPAMMH"/>
<dbReference type="Proteomes" id="UP000085678">
    <property type="component" value="Unplaced"/>
</dbReference>